<proteinExistence type="predicted"/>
<organism evidence="1 2">
    <name type="scientific">Physcomitrium patens</name>
    <name type="common">Spreading-leaved earth moss</name>
    <name type="synonym">Physcomitrella patens</name>
    <dbReference type="NCBI Taxonomy" id="3218"/>
    <lineage>
        <taxon>Eukaryota</taxon>
        <taxon>Viridiplantae</taxon>
        <taxon>Streptophyta</taxon>
        <taxon>Embryophyta</taxon>
        <taxon>Bryophyta</taxon>
        <taxon>Bryophytina</taxon>
        <taxon>Bryopsida</taxon>
        <taxon>Funariidae</taxon>
        <taxon>Funariales</taxon>
        <taxon>Funariaceae</taxon>
        <taxon>Physcomitrium</taxon>
    </lineage>
</organism>
<dbReference type="EnsemblPlants" id="Pp3c6_17710V3.3">
    <property type="protein sequence ID" value="Pp3c6_17710V3.3"/>
    <property type="gene ID" value="Pp3c6_17710"/>
</dbReference>
<dbReference type="EMBL" id="ABEU02000006">
    <property type="status" value="NOT_ANNOTATED_CDS"/>
    <property type="molecule type" value="Genomic_DNA"/>
</dbReference>
<gene>
    <name evidence="1" type="primary">LOC112283114</name>
</gene>
<reference evidence="1 2" key="1">
    <citation type="journal article" date="2008" name="Science">
        <title>The Physcomitrella genome reveals evolutionary insights into the conquest of land by plants.</title>
        <authorList>
            <person name="Rensing S."/>
            <person name="Lang D."/>
            <person name="Zimmer A."/>
            <person name="Terry A."/>
            <person name="Salamov A."/>
            <person name="Shapiro H."/>
            <person name="Nishiyama T."/>
            <person name="Perroud P.-F."/>
            <person name="Lindquist E."/>
            <person name="Kamisugi Y."/>
            <person name="Tanahashi T."/>
            <person name="Sakakibara K."/>
            <person name="Fujita T."/>
            <person name="Oishi K."/>
            <person name="Shin-I T."/>
            <person name="Kuroki Y."/>
            <person name="Toyoda A."/>
            <person name="Suzuki Y."/>
            <person name="Hashimoto A."/>
            <person name="Yamaguchi K."/>
            <person name="Sugano A."/>
            <person name="Kohara Y."/>
            <person name="Fujiyama A."/>
            <person name="Anterola A."/>
            <person name="Aoki S."/>
            <person name="Ashton N."/>
            <person name="Barbazuk W.B."/>
            <person name="Barker E."/>
            <person name="Bennetzen J."/>
            <person name="Bezanilla M."/>
            <person name="Blankenship R."/>
            <person name="Cho S.H."/>
            <person name="Dutcher S."/>
            <person name="Estelle M."/>
            <person name="Fawcett J.A."/>
            <person name="Gundlach H."/>
            <person name="Hanada K."/>
            <person name="Heyl A."/>
            <person name="Hicks K.A."/>
            <person name="Hugh J."/>
            <person name="Lohr M."/>
            <person name="Mayer K."/>
            <person name="Melkozernov A."/>
            <person name="Murata T."/>
            <person name="Nelson D."/>
            <person name="Pils B."/>
            <person name="Prigge M."/>
            <person name="Reiss B."/>
            <person name="Renner T."/>
            <person name="Rombauts S."/>
            <person name="Rushton P."/>
            <person name="Sanderfoot A."/>
            <person name="Schween G."/>
            <person name="Shiu S.-H."/>
            <person name="Stueber K."/>
            <person name="Theodoulou F.L."/>
            <person name="Tu H."/>
            <person name="Van de Peer Y."/>
            <person name="Verrier P.J."/>
            <person name="Waters E."/>
            <person name="Wood A."/>
            <person name="Yang L."/>
            <person name="Cove D."/>
            <person name="Cuming A."/>
            <person name="Hasebe M."/>
            <person name="Lucas S."/>
            <person name="Mishler D.B."/>
            <person name="Reski R."/>
            <person name="Grigoriev I."/>
            <person name="Quatrano R.S."/>
            <person name="Boore J.L."/>
        </authorList>
    </citation>
    <scope>NUCLEOTIDE SEQUENCE [LARGE SCALE GENOMIC DNA]</scope>
    <source>
        <strain evidence="1 2">cv. Gransden 2004</strain>
    </source>
</reference>
<keyword evidence="2" id="KW-1185">Reference proteome</keyword>
<sequence>MAGVVCPVWSSTSLWRTVVLENVSSRSSAGVCERERDCGDDHLLIGFTMMGFPMLAFLLLIEEFGGVGSGAGVVGVSAGGWVNRRRGSCRPLVYTASSSRHLVTCHASDKNRKFQLPPTELMTELLKSSNPRATASKFSDSLTEEFFRAASTYLETAKKSGNAGVVEKMERVLEIAMYERGKTLRPEVLLMNSLMTERDMNKRFELIASHRKYIMDPDSYFFALMERMTTDAEGLPDGSRKEQLLGHIRTVINETKEAGKVLRKVAAEEADNDDDSDDD</sequence>
<dbReference type="Gramene" id="Pp3c6_17710V3.3">
    <property type="protein sequence ID" value="Pp3c6_17710V3.3"/>
    <property type="gene ID" value="Pp3c6_17710"/>
</dbReference>
<reference evidence="1 2" key="2">
    <citation type="journal article" date="2018" name="Plant J.">
        <title>The Physcomitrella patens chromosome-scale assembly reveals moss genome structure and evolution.</title>
        <authorList>
            <person name="Lang D."/>
            <person name="Ullrich K.K."/>
            <person name="Murat F."/>
            <person name="Fuchs J."/>
            <person name="Jenkins J."/>
            <person name="Haas F.B."/>
            <person name="Piednoel M."/>
            <person name="Gundlach H."/>
            <person name="Van Bel M."/>
            <person name="Meyberg R."/>
            <person name="Vives C."/>
            <person name="Morata J."/>
            <person name="Symeonidi A."/>
            <person name="Hiss M."/>
            <person name="Muchero W."/>
            <person name="Kamisugi Y."/>
            <person name="Saleh O."/>
            <person name="Blanc G."/>
            <person name="Decker E.L."/>
            <person name="van Gessel N."/>
            <person name="Grimwood J."/>
            <person name="Hayes R.D."/>
            <person name="Graham S.W."/>
            <person name="Gunter L.E."/>
            <person name="McDaniel S.F."/>
            <person name="Hoernstein S.N.W."/>
            <person name="Larsson A."/>
            <person name="Li F.W."/>
            <person name="Perroud P.F."/>
            <person name="Phillips J."/>
            <person name="Ranjan P."/>
            <person name="Rokshar D.S."/>
            <person name="Rothfels C.J."/>
            <person name="Schneider L."/>
            <person name="Shu S."/>
            <person name="Stevenson D.W."/>
            <person name="Thummler F."/>
            <person name="Tillich M."/>
            <person name="Villarreal Aguilar J.C."/>
            <person name="Widiez T."/>
            <person name="Wong G.K."/>
            <person name="Wymore A."/>
            <person name="Zhang Y."/>
            <person name="Zimmer A.D."/>
            <person name="Quatrano R.S."/>
            <person name="Mayer K.F.X."/>
            <person name="Goodstein D."/>
            <person name="Casacuberta J.M."/>
            <person name="Vandepoele K."/>
            <person name="Reski R."/>
            <person name="Cuming A.C."/>
            <person name="Tuskan G.A."/>
            <person name="Maumus F."/>
            <person name="Salse J."/>
            <person name="Schmutz J."/>
            <person name="Rensing S.A."/>
        </authorList>
    </citation>
    <scope>NUCLEOTIDE SEQUENCE [LARGE SCALE GENOMIC DNA]</scope>
    <source>
        <strain evidence="1 2">cv. Gransden 2004</strain>
    </source>
</reference>
<name>A0A7I4E6M6_PHYPA</name>
<dbReference type="GeneID" id="112283114"/>
<dbReference type="EnsemblPlants" id="Pp3c6_17710V3.2">
    <property type="protein sequence ID" value="Pp3c6_17710V3.2"/>
    <property type="gene ID" value="Pp3c6_17710"/>
</dbReference>
<accession>A0A7I4E6M6</accession>
<dbReference type="KEGG" id="ppp:112283114"/>
<reference evidence="1" key="3">
    <citation type="submission" date="2020-12" db="UniProtKB">
        <authorList>
            <consortium name="EnsemblPlants"/>
        </authorList>
    </citation>
    <scope>IDENTIFICATION</scope>
</reference>
<dbReference type="RefSeq" id="XP_024377217.1">
    <property type="nucleotide sequence ID" value="XM_024521449.2"/>
</dbReference>
<dbReference type="OMA" id="LEIAMYE"/>
<evidence type="ECO:0000313" key="1">
    <source>
        <dbReference type="EnsemblPlants" id="Pp3c6_17710V3.3"/>
    </source>
</evidence>
<dbReference type="Proteomes" id="UP000006727">
    <property type="component" value="Chromosome 6"/>
</dbReference>
<evidence type="ECO:0000313" key="2">
    <source>
        <dbReference type="Proteomes" id="UP000006727"/>
    </source>
</evidence>
<protein>
    <submittedName>
        <fullName evidence="1">Uncharacterized protein</fullName>
    </submittedName>
</protein>
<dbReference type="AlphaFoldDB" id="A0A7I4E6M6"/>
<dbReference type="Gramene" id="Pp3c6_17710V3.2">
    <property type="protein sequence ID" value="Pp3c6_17710V3.2"/>
    <property type="gene ID" value="Pp3c6_17710"/>
</dbReference>
<dbReference type="OrthoDB" id="534978at2759"/>